<gene>
    <name evidence="1" type="ORF">HNR55_003274</name>
</gene>
<dbReference type="InterPro" id="IPR017853">
    <property type="entry name" value="GH"/>
</dbReference>
<protein>
    <submittedName>
        <fullName evidence="1">Beta-glucosidase/6-phospho-beta-glucosidase/beta-galactosidase</fullName>
    </submittedName>
</protein>
<dbReference type="SUPFAM" id="SSF51445">
    <property type="entry name" value="(Trans)glycosidases"/>
    <property type="match status" value="1"/>
</dbReference>
<dbReference type="GO" id="GO:0005975">
    <property type="term" value="P:carbohydrate metabolic process"/>
    <property type="evidence" value="ECO:0007669"/>
    <property type="project" value="InterPro"/>
</dbReference>
<dbReference type="GO" id="GO:0004553">
    <property type="term" value="F:hydrolase activity, hydrolyzing O-glycosyl compounds"/>
    <property type="evidence" value="ECO:0007669"/>
    <property type="project" value="InterPro"/>
</dbReference>
<reference evidence="1 2" key="1">
    <citation type="submission" date="2020-08" db="EMBL/GenBank/DDBJ databases">
        <title>Genomic Encyclopedia of Type Strains, Phase IV (KMG-IV): sequencing the most valuable type-strain genomes for metagenomic binning, comparative biology and taxonomic classification.</title>
        <authorList>
            <person name="Goeker M."/>
        </authorList>
    </citation>
    <scope>NUCLEOTIDE SEQUENCE [LARGE SCALE GENOMIC DNA]</scope>
    <source>
        <strain evidence="1 2">DSM 4491</strain>
    </source>
</reference>
<sequence>MVQVPLPAGSHSPTMGWVFYAECVERACRYAASVSQRPIIVAENGVATDDDSERQDYIRSAVTSLERAFADKIDIRGYYH</sequence>
<dbReference type="Gene3D" id="3.20.20.80">
    <property type="entry name" value="Glycosidases"/>
    <property type="match status" value="1"/>
</dbReference>
<comment type="caution">
    <text evidence="1">The sequence shown here is derived from an EMBL/GenBank/DDBJ whole genome shotgun (WGS) entry which is preliminary data.</text>
</comment>
<organism evidence="1 2">
    <name type="scientific">Acetobacter lovaniensis</name>
    <dbReference type="NCBI Taxonomy" id="104100"/>
    <lineage>
        <taxon>Bacteria</taxon>
        <taxon>Pseudomonadati</taxon>
        <taxon>Pseudomonadota</taxon>
        <taxon>Alphaproteobacteria</taxon>
        <taxon>Acetobacterales</taxon>
        <taxon>Acetobacteraceae</taxon>
        <taxon>Acetobacter</taxon>
    </lineage>
</organism>
<dbReference type="RefSeq" id="WP_166116989.1">
    <property type="nucleotide sequence ID" value="NZ_JAMZAA010000023.1"/>
</dbReference>
<dbReference type="Pfam" id="PF00232">
    <property type="entry name" value="Glyco_hydro_1"/>
    <property type="match status" value="1"/>
</dbReference>
<keyword evidence="2" id="KW-1185">Reference proteome</keyword>
<dbReference type="AlphaFoldDB" id="A0A841QJ78"/>
<accession>A0A841QJ78</accession>
<proteinExistence type="predicted"/>
<evidence type="ECO:0000313" key="1">
    <source>
        <dbReference type="EMBL" id="MBB6458661.1"/>
    </source>
</evidence>
<name>A0A841QJ78_9PROT</name>
<dbReference type="Proteomes" id="UP000578000">
    <property type="component" value="Unassembled WGS sequence"/>
</dbReference>
<evidence type="ECO:0000313" key="2">
    <source>
        <dbReference type="Proteomes" id="UP000578000"/>
    </source>
</evidence>
<dbReference type="EMBL" id="JACHIE010000026">
    <property type="protein sequence ID" value="MBB6458661.1"/>
    <property type="molecule type" value="Genomic_DNA"/>
</dbReference>
<dbReference type="InterPro" id="IPR001360">
    <property type="entry name" value="Glyco_hydro_1"/>
</dbReference>